<dbReference type="EMBL" id="CAFBSA010000012">
    <property type="protein sequence ID" value="CAB5142529.1"/>
    <property type="molecule type" value="Genomic_DNA"/>
</dbReference>
<keyword evidence="8" id="KW-0289">Folate biosynthesis</keyword>
<dbReference type="SUPFAM" id="SSF51717">
    <property type="entry name" value="Dihydropteroate synthetase-like"/>
    <property type="match status" value="1"/>
</dbReference>
<dbReference type="FunFam" id="3.20.20.20:FF:000006">
    <property type="entry name" value="Dihydropteroate synthase"/>
    <property type="match status" value="1"/>
</dbReference>
<sequence length="268" mass="29199">MPATQSTLVLGILNVTPDSFADGGKFLDPKDAVNQGRRLIAEGADIIDVGGESTRPGAERVSEDEELKRVIPVITELVKDGAVVSVDTTRAEVAKAAIAAGATYVNDVSGGLADEKMAALIAANPNVQYIVMHWRGESKDMQSKAVYKDVVKEVKDELDDRVSELLKAGVQAEQIILDPGIGFAKEPEHNWEILKNIERFQLLGYPLLIGASRKRFLGELVNAKETDDREAASIALTTELARLKVWGVRTHSVKPHRDAIAVIDRLRK</sequence>
<keyword evidence="6" id="KW-0479">Metal-binding</keyword>
<dbReference type="GO" id="GO:0004156">
    <property type="term" value="F:dihydropteroate synthase activity"/>
    <property type="evidence" value="ECO:0007669"/>
    <property type="project" value="UniProtKB-EC"/>
</dbReference>
<feature type="domain" description="Pterin-binding" evidence="9">
    <location>
        <begin position="7"/>
        <end position="261"/>
    </location>
</feature>
<protein>
    <recommendedName>
        <fullName evidence="4">dihydropteroate synthase</fullName>
        <ecNumber evidence="4">2.5.1.15</ecNumber>
    </recommendedName>
</protein>
<comment type="pathway">
    <text evidence="3">Cofactor biosynthesis; tetrahydrofolate biosynthesis; 7,8-dihydrofolate from 2-amino-4-hydroxy-6-hydroxymethyl-7,8-dihydropteridine diphosphate and 4-aminobenzoate: step 1/2.</text>
</comment>
<comment type="cofactor">
    <cofactor evidence="2">
        <name>Mg(2+)</name>
        <dbReference type="ChEBI" id="CHEBI:18420"/>
    </cofactor>
</comment>
<evidence type="ECO:0000313" key="11">
    <source>
        <dbReference type="EMBL" id="CAB4805192.1"/>
    </source>
</evidence>
<reference evidence="10" key="1">
    <citation type="submission" date="2020-05" db="EMBL/GenBank/DDBJ databases">
        <authorList>
            <person name="Chiriac C."/>
            <person name="Salcher M."/>
            <person name="Ghai R."/>
            <person name="Kavagutti S V."/>
        </authorList>
    </citation>
    <scope>NUCLEOTIDE SEQUENCE</scope>
</reference>
<dbReference type="InterPro" id="IPR000489">
    <property type="entry name" value="Pterin-binding_dom"/>
</dbReference>
<keyword evidence="5" id="KW-0808">Transferase</keyword>
<dbReference type="PANTHER" id="PTHR20941">
    <property type="entry name" value="FOLATE SYNTHESIS PROTEINS"/>
    <property type="match status" value="1"/>
</dbReference>
<dbReference type="InterPro" id="IPR006390">
    <property type="entry name" value="DHP_synth_dom"/>
</dbReference>
<dbReference type="AlphaFoldDB" id="A0A6J6GYX5"/>
<dbReference type="GO" id="GO:0046872">
    <property type="term" value="F:metal ion binding"/>
    <property type="evidence" value="ECO:0007669"/>
    <property type="project" value="UniProtKB-KW"/>
</dbReference>
<accession>A0A6J6GYX5</accession>
<dbReference type="PROSITE" id="PS50972">
    <property type="entry name" value="PTERIN_BINDING"/>
    <property type="match status" value="1"/>
</dbReference>
<dbReference type="Gene3D" id="3.20.20.20">
    <property type="entry name" value="Dihydropteroate synthase-like"/>
    <property type="match status" value="1"/>
</dbReference>
<dbReference type="NCBIfam" id="TIGR01496">
    <property type="entry name" value="DHPS"/>
    <property type="match status" value="1"/>
</dbReference>
<dbReference type="PROSITE" id="PS00792">
    <property type="entry name" value="DHPS_1"/>
    <property type="match status" value="1"/>
</dbReference>
<dbReference type="PROSITE" id="PS00793">
    <property type="entry name" value="DHPS_2"/>
    <property type="match status" value="1"/>
</dbReference>
<dbReference type="PANTHER" id="PTHR20941:SF1">
    <property type="entry name" value="FOLIC ACID SYNTHESIS PROTEIN FOL1"/>
    <property type="match status" value="1"/>
</dbReference>
<gene>
    <name evidence="10" type="ORF">UFOPK1854_00229</name>
    <name evidence="11" type="ORF">UFOPK3120_00231</name>
    <name evidence="12" type="ORF">UFOPK4442_00146</name>
</gene>
<dbReference type="GO" id="GO:0046656">
    <property type="term" value="P:folic acid biosynthetic process"/>
    <property type="evidence" value="ECO:0007669"/>
    <property type="project" value="UniProtKB-KW"/>
</dbReference>
<evidence type="ECO:0000256" key="7">
    <source>
        <dbReference type="ARBA" id="ARBA00022842"/>
    </source>
</evidence>
<evidence type="ECO:0000256" key="4">
    <source>
        <dbReference type="ARBA" id="ARBA00012458"/>
    </source>
</evidence>
<comment type="catalytic activity">
    <reaction evidence="1">
        <text>(7,8-dihydropterin-6-yl)methyl diphosphate + 4-aminobenzoate = 7,8-dihydropteroate + diphosphate</text>
        <dbReference type="Rhea" id="RHEA:19949"/>
        <dbReference type="ChEBI" id="CHEBI:17836"/>
        <dbReference type="ChEBI" id="CHEBI:17839"/>
        <dbReference type="ChEBI" id="CHEBI:33019"/>
        <dbReference type="ChEBI" id="CHEBI:72950"/>
        <dbReference type="EC" id="2.5.1.15"/>
    </reaction>
</comment>
<evidence type="ECO:0000313" key="12">
    <source>
        <dbReference type="EMBL" id="CAB5142529.1"/>
    </source>
</evidence>
<dbReference type="EMBL" id="CAFAAW010000013">
    <property type="protein sequence ID" value="CAB4805192.1"/>
    <property type="molecule type" value="Genomic_DNA"/>
</dbReference>
<dbReference type="GO" id="GO:0005829">
    <property type="term" value="C:cytosol"/>
    <property type="evidence" value="ECO:0007669"/>
    <property type="project" value="TreeGrafter"/>
</dbReference>
<dbReference type="InterPro" id="IPR011005">
    <property type="entry name" value="Dihydropteroate_synth-like_sf"/>
</dbReference>
<dbReference type="EMBL" id="CAEZUT010000014">
    <property type="protein sequence ID" value="CAB4605183.1"/>
    <property type="molecule type" value="Genomic_DNA"/>
</dbReference>
<evidence type="ECO:0000256" key="1">
    <source>
        <dbReference type="ARBA" id="ARBA00000012"/>
    </source>
</evidence>
<dbReference type="InterPro" id="IPR045031">
    <property type="entry name" value="DHP_synth-like"/>
</dbReference>
<dbReference type="GO" id="GO:0046654">
    <property type="term" value="P:tetrahydrofolate biosynthetic process"/>
    <property type="evidence" value="ECO:0007669"/>
    <property type="project" value="TreeGrafter"/>
</dbReference>
<evidence type="ECO:0000259" key="9">
    <source>
        <dbReference type="PROSITE" id="PS50972"/>
    </source>
</evidence>
<evidence type="ECO:0000256" key="6">
    <source>
        <dbReference type="ARBA" id="ARBA00022723"/>
    </source>
</evidence>
<dbReference type="Pfam" id="PF00809">
    <property type="entry name" value="Pterin_bind"/>
    <property type="match status" value="1"/>
</dbReference>
<evidence type="ECO:0000256" key="5">
    <source>
        <dbReference type="ARBA" id="ARBA00022679"/>
    </source>
</evidence>
<evidence type="ECO:0000256" key="8">
    <source>
        <dbReference type="ARBA" id="ARBA00022909"/>
    </source>
</evidence>
<evidence type="ECO:0000313" key="10">
    <source>
        <dbReference type="EMBL" id="CAB4605183.1"/>
    </source>
</evidence>
<organism evidence="10">
    <name type="scientific">freshwater metagenome</name>
    <dbReference type="NCBI Taxonomy" id="449393"/>
    <lineage>
        <taxon>unclassified sequences</taxon>
        <taxon>metagenomes</taxon>
        <taxon>ecological metagenomes</taxon>
    </lineage>
</organism>
<name>A0A6J6GYX5_9ZZZZ</name>
<proteinExistence type="predicted"/>
<dbReference type="CDD" id="cd00739">
    <property type="entry name" value="DHPS"/>
    <property type="match status" value="1"/>
</dbReference>
<dbReference type="EC" id="2.5.1.15" evidence="4"/>
<keyword evidence="7" id="KW-0460">Magnesium</keyword>
<evidence type="ECO:0000256" key="2">
    <source>
        <dbReference type="ARBA" id="ARBA00001946"/>
    </source>
</evidence>
<evidence type="ECO:0000256" key="3">
    <source>
        <dbReference type="ARBA" id="ARBA00004763"/>
    </source>
</evidence>